<feature type="region of interest" description="Disordered" evidence="1">
    <location>
        <begin position="1"/>
        <end position="27"/>
    </location>
</feature>
<reference evidence="2 3" key="1">
    <citation type="journal article" date="2020" name="Genomics">
        <title>Complete, high-quality genomes from long-read metagenomic sequencing of two wolf lichen thalli reveals enigmatic genome architecture.</title>
        <authorList>
            <person name="McKenzie S.K."/>
            <person name="Walston R.F."/>
            <person name="Allen J.L."/>
        </authorList>
    </citation>
    <scope>NUCLEOTIDE SEQUENCE [LARGE SCALE GENOMIC DNA]</scope>
    <source>
        <strain evidence="2">WasteWater2</strain>
    </source>
</reference>
<dbReference type="Proteomes" id="UP000578531">
    <property type="component" value="Unassembled WGS sequence"/>
</dbReference>
<protein>
    <submittedName>
        <fullName evidence="2">Uncharacterized protein</fullName>
    </submittedName>
</protein>
<dbReference type="RefSeq" id="XP_037164120.1">
    <property type="nucleotide sequence ID" value="XM_037308856.1"/>
</dbReference>
<evidence type="ECO:0000256" key="1">
    <source>
        <dbReference type="SAM" id="MobiDB-lite"/>
    </source>
</evidence>
<feature type="region of interest" description="Disordered" evidence="1">
    <location>
        <begin position="41"/>
        <end position="82"/>
    </location>
</feature>
<dbReference type="EMBL" id="JACCJC010000028">
    <property type="protein sequence ID" value="KAF6234730.1"/>
    <property type="molecule type" value="Genomic_DNA"/>
</dbReference>
<organism evidence="2 3">
    <name type="scientific">Letharia columbiana</name>
    <dbReference type="NCBI Taxonomy" id="112416"/>
    <lineage>
        <taxon>Eukaryota</taxon>
        <taxon>Fungi</taxon>
        <taxon>Dikarya</taxon>
        <taxon>Ascomycota</taxon>
        <taxon>Pezizomycotina</taxon>
        <taxon>Lecanoromycetes</taxon>
        <taxon>OSLEUM clade</taxon>
        <taxon>Lecanoromycetidae</taxon>
        <taxon>Lecanorales</taxon>
        <taxon>Lecanorineae</taxon>
        <taxon>Parmeliaceae</taxon>
        <taxon>Letharia</taxon>
    </lineage>
</organism>
<dbReference type="GeneID" id="59288608"/>
<dbReference type="AlphaFoldDB" id="A0A8H6FU47"/>
<keyword evidence="3" id="KW-1185">Reference proteome</keyword>
<evidence type="ECO:0000313" key="2">
    <source>
        <dbReference type="EMBL" id="KAF6234730.1"/>
    </source>
</evidence>
<accession>A0A8H6FU47</accession>
<sequence length="120" mass="13406">MSSLLDIRRLHSPYEPPYPHRPLGPERPRFILQATLLGKTHVQPIIQKTPRPPSQQSKQEKPRSAITSNISPPTSPRPPNRLHLSQFMLSRISTSETSTSMGAIGLYISMITLLQASTTI</sequence>
<name>A0A8H6FU47_9LECA</name>
<gene>
    <name evidence="2" type="ORF">HO173_006950</name>
</gene>
<evidence type="ECO:0000313" key="3">
    <source>
        <dbReference type="Proteomes" id="UP000578531"/>
    </source>
</evidence>
<proteinExistence type="predicted"/>
<comment type="caution">
    <text evidence="2">The sequence shown here is derived from an EMBL/GenBank/DDBJ whole genome shotgun (WGS) entry which is preliminary data.</text>
</comment>